<dbReference type="EMBL" id="KY684105">
    <property type="protein sequence ID" value="ARF10921.1"/>
    <property type="molecule type" value="Genomic_DNA"/>
</dbReference>
<name>A0A1V0SGY2_9VIRU</name>
<proteinExistence type="predicted"/>
<accession>A0A1V0SGY2</accession>
<reference evidence="1" key="1">
    <citation type="journal article" date="2017" name="Science">
        <title>Giant viruses with an expanded complement of translation system components.</title>
        <authorList>
            <person name="Schulz F."/>
            <person name="Yutin N."/>
            <person name="Ivanova N.N."/>
            <person name="Ortega D.R."/>
            <person name="Lee T.K."/>
            <person name="Vierheilig J."/>
            <person name="Daims H."/>
            <person name="Horn M."/>
            <person name="Wagner M."/>
            <person name="Jensen G.J."/>
            <person name="Kyrpides N.C."/>
            <person name="Koonin E.V."/>
            <person name="Woyke T."/>
        </authorList>
    </citation>
    <scope>NUCLEOTIDE SEQUENCE</scope>
    <source>
        <strain evidence="1">HKV1</strain>
    </source>
</reference>
<gene>
    <name evidence="1" type="ORF">Hokovirus_3_194</name>
</gene>
<sequence length="127" mass="14992">METITKEDFQNLCNQTELDPVNMVDPDEMVKQITNILSYMDKQLGPGGKFRNKNDKNYENHMCNKFQSFVENYPFIFYKIIRNEDISPLLSMLQEIRMIKKGVKTFEESENNVVNGLLNKYVKKNIK</sequence>
<evidence type="ECO:0000313" key="1">
    <source>
        <dbReference type="EMBL" id="ARF10921.1"/>
    </source>
</evidence>
<organism evidence="1">
    <name type="scientific">Hokovirus HKV1</name>
    <dbReference type="NCBI Taxonomy" id="1977638"/>
    <lineage>
        <taxon>Viruses</taxon>
        <taxon>Varidnaviria</taxon>
        <taxon>Bamfordvirae</taxon>
        <taxon>Nucleocytoviricota</taxon>
        <taxon>Megaviricetes</taxon>
        <taxon>Imitervirales</taxon>
        <taxon>Mimiviridae</taxon>
        <taxon>Klosneuvirinae</taxon>
        <taxon>Hokovirus</taxon>
    </lineage>
</organism>
<protein>
    <submittedName>
        <fullName evidence="1">Uncharacterized protein</fullName>
    </submittedName>
</protein>